<gene>
    <name evidence="1" type="ORF">LCGC14_2680540</name>
</gene>
<dbReference type="AlphaFoldDB" id="A0A0F9A907"/>
<evidence type="ECO:0000313" key="1">
    <source>
        <dbReference type="EMBL" id="KKK94665.1"/>
    </source>
</evidence>
<sequence length="100" mass="11482">MSTESIKRSWYIRDSETSGTYRTKIEGNIGRVRVANSAENALKRYLNDSYNARRINSSTTLFVPKKSYEVFLLSDPVVIEVTPVQESPFTLEVTVSWERT</sequence>
<dbReference type="EMBL" id="LAZR01047245">
    <property type="protein sequence ID" value="KKK94665.1"/>
    <property type="molecule type" value="Genomic_DNA"/>
</dbReference>
<proteinExistence type="predicted"/>
<comment type="caution">
    <text evidence="1">The sequence shown here is derived from an EMBL/GenBank/DDBJ whole genome shotgun (WGS) entry which is preliminary data.</text>
</comment>
<protein>
    <submittedName>
        <fullName evidence="1">Uncharacterized protein</fullName>
    </submittedName>
</protein>
<organism evidence="1">
    <name type="scientific">marine sediment metagenome</name>
    <dbReference type="NCBI Taxonomy" id="412755"/>
    <lineage>
        <taxon>unclassified sequences</taxon>
        <taxon>metagenomes</taxon>
        <taxon>ecological metagenomes</taxon>
    </lineage>
</organism>
<reference evidence="1" key="1">
    <citation type="journal article" date="2015" name="Nature">
        <title>Complex archaea that bridge the gap between prokaryotes and eukaryotes.</title>
        <authorList>
            <person name="Spang A."/>
            <person name="Saw J.H."/>
            <person name="Jorgensen S.L."/>
            <person name="Zaremba-Niedzwiedzka K."/>
            <person name="Martijn J."/>
            <person name="Lind A.E."/>
            <person name="van Eijk R."/>
            <person name="Schleper C."/>
            <person name="Guy L."/>
            <person name="Ettema T.J."/>
        </authorList>
    </citation>
    <scope>NUCLEOTIDE SEQUENCE</scope>
</reference>
<accession>A0A0F9A907</accession>
<name>A0A0F9A907_9ZZZZ</name>